<dbReference type="InterPro" id="IPR025984">
    <property type="entry name" value="DCTPP"/>
</dbReference>
<dbReference type="Gene3D" id="1.10.287.1080">
    <property type="entry name" value="MazG-like"/>
    <property type="match status" value="1"/>
</dbReference>
<name>A0A9D2R2U6_9FIRM</name>
<dbReference type="PIRSF" id="PIRSF029826">
    <property type="entry name" value="UCP029826_pph"/>
    <property type="match status" value="1"/>
</dbReference>
<dbReference type="Proteomes" id="UP000823851">
    <property type="component" value="Unassembled WGS sequence"/>
</dbReference>
<dbReference type="GO" id="GO:0009143">
    <property type="term" value="P:nucleoside triphosphate catabolic process"/>
    <property type="evidence" value="ECO:0007669"/>
    <property type="project" value="InterPro"/>
</dbReference>
<evidence type="ECO:0000313" key="1">
    <source>
        <dbReference type="EMBL" id="HJD32857.1"/>
    </source>
</evidence>
<reference evidence="1" key="2">
    <citation type="submission" date="2021-04" db="EMBL/GenBank/DDBJ databases">
        <authorList>
            <person name="Gilroy R."/>
        </authorList>
    </citation>
    <scope>NUCLEOTIDE SEQUENCE</scope>
    <source>
        <strain evidence="1">ChiHjej8B7-25341</strain>
    </source>
</reference>
<dbReference type="SUPFAM" id="SSF101386">
    <property type="entry name" value="all-alpha NTP pyrophosphatases"/>
    <property type="match status" value="1"/>
</dbReference>
<sequence length="115" mass="13844">MKQETIDQVIKFRDERNWKQFHTPKDLAISISLEAAELLEVFQWSRDDVWCREKMENMREELADVLIYGIMMADTCGMDLDEIIQEKIRKNSEKYPVEKARDHKEKYTELSAHYE</sequence>
<dbReference type="CDD" id="cd11537">
    <property type="entry name" value="NTP-PPase_RS21-C6_like"/>
    <property type="match status" value="1"/>
</dbReference>
<dbReference type="InterPro" id="IPR052555">
    <property type="entry name" value="dCTP_Pyrophosphatase"/>
</dbReference>
<dbReference type="GO" id="GO:0047429">
    <property type="term" value="F:nucleoside triphosphate diphosphatase activity"/>
    <property type="evidence" value="ECO:0007669"/>
    <property type="project" value="InterPro"/>
</dbReference>
<dbReference type="AlphaFoldDB" id="A0A9D2R2U6"/>
<dbReference type="PANTHER" id="PTHR46523">
    <property type="entry name" value="DCTP PYROPHOSPHATASE 1"/>
    <property type="match status" value="1"/>
</dbReference>
<proteinExistence type="predicted"/>
<accession>A0A9D2R2U6</accession>
<dbReference type="EMBL" id="DWUW01000372">
    <property type="protein sequence ID" value="HJD32857.1"/>
    <property type="molecule type" value="Genomic_DNA"/>
</dbReference>
<dbReference type="PANTHER" id="PTHR46523:SF1">
    <property type="entry name" value="DCTP PYROPHOSPHATASE 1"/>
    <property type="match status" value="1"/>
</dbReference>
<comment type="caution">
    <text evidence="1">The sequence shown here is derived from an EMBL/GenBank/DDBJ whole genome shotgun (WGS) entry which is preliminary data.</text>
</comment>
<reference evidence="1" key="1">
    <citation type="journal article" date="2021" name="PeerJ">
        <title>Extensive microbial diversity within the chicken gut microbiome revealed by metagenomics and culture.</title>
        <authorList>
            <person name="Gilroy R."/>
            <person name="Ravi A."/>
            <person name="Getino M."/>
            <person name="Pursley I."/>
            <person name="Horton D.L."/>
            <person name="Alikhan N.F."/>
            <person name="Baker D."/>
            <person name="Gharbi K."/>
            <person name="Hall N."/>
            <person name="Watson M."/>
            <person name="Adriaenssens E.M."/>
            <person name="Foster-Nyarko E."/>
            <person name="Jarju S."/>
            <person name="Secka A."/>
            <person name="Antonio M."/>
            <person name="Oren A."/>
            <person name="Chaudhuri R.R."/>
            <person name="La Ragione R."/>
            <person name="Hildebrand F."/>
            <person name="Pallen M.J."/>
        </authorList>
    </citation>
    <scope>NUCLEOTIDE SEQUENCE</scope>
    <source>
        <strain evidence="1">ChiHjej8B7-25341</strain>
    </source>
</reference>
<gene>
    <name evidence="1" type="ORF">H9912_13085</name>
</gene>
<dbReference type="Pfam" id="PF12643">
    <property type="entry name" value="MazG-like"/>
    <property type="match status" value="1"/>
</dbReference>
<evidence type="ECO:0000313" key="2">
    <source>
        <dbReference type="Proteomes" id="UP000823851"/>
    </source>
</evidence>
<protein>
    <submittedName>
        <fullName evidence="1">Nucleotide pyrophosphohydrolase</fullName>
    </submittedName>
</protein>
<organism evidence="1 2">
    <name type="scientific">Candidatus Eisenbergiella stercorigallinarum</name>
    <dbReference type="NCBI Taxonomy" id="2838557"/>
    <lineage>
        <taxon>Bacteria</taxon>
        <taxon>Bacillati</taxon>
        <taxon>Bacillota</taxon>
        <taxon>Clostridia</taxon>
        <taxon>Lachnospirales</taxon>
        <taxon>Lachnospiraceae</taxon>
        <taxon>Eisenbergiella</taxon>
    </lineage>
</organism>